<dbReference type="Proteomes" id="UP000274429">
    <property type="component" value="Unassembled WGS sequence"/>
</dbReference>
<dbReference type="EMBL" id="UYWX01001644">
    <property type="protein sequence ID" value="VDM21443.1"/>
    <property type="molecule type" value="Genomic_DNA"/>
</dbReference>
<evidence type="ECO:0000313" key="2">
    <source>
        <dbReference type="Proteomes" id="UP000274429"/>
    </source>
</evidence>
<reference evidence="3" key="1">
    <citation type="submission" date="2017-02" db="UniProtKB">
        <authorList>
            <consortium name="WormBaseParasite"/>
        </authorList>
    </citation>
    <scope>IDENTIFICATION</scope>
</reference>
<dbReference type="WBParaSite" id="TTAC_0000290501-mRNA-1">
    <property type="protein sequence ID" value="TTAC_0000290501-mRNA-1"/>
    <property type="gene ID" value="TTAC_0000290501"/>
</dbReference>
<name>A0A0R3WQ65_HYDTA</name>
<reference evidence="1 2" key="2">
    <citation type="submission" date="2018-11" db="EMBL/GenBank/DDBJ databases">
        <authorList>
            <consortium name="Pathogen Informatics"/>
        </authorList>
    </citation>
    <scope>NUCLEOTIDE SEQUENCE [LARGE SCALE GENOMIC DNA]</scope>
</reference>
<dbReference type="InterPro" id="IPR013783">
    <property type="entry name" value="Ig-like_fold"/>
</dbReference>
<dbReference type="AlphaFoldDB" id="A0A0R3WQ65"/>
<sequence>MSSILDYTLSIGASLDLDLEPISNPPITSAKWFHGRFEPQTLGPWVEISEQVSAGAGALARLQLSRVGVEHMGSYKVTGINSIGSADLVFFLNVTRKIKLSYQNCEGLRTEGVKPIAAERITAAINLLSGKKLKMSLRA</sequence>
<accession>A0A0R3WQ65</accession>
<keyword evidence="2" id="KW-1185">Reference proteome</keyword>
<dbReference type="SUPFAM" id="SSF48726">
    <property type="entry name" value="Immunoglobulin"/>
    <property type="match status" value="1"/>
</dbReference>
<dbReference type="InterPro" id="IPR036179">
    <property type="entry name" value="Ig-like_dom_sf"/>
</dbReference>
<gene>
    <name evidence="1" type="ORF">TTAC_LOCUS2890</name>
</gene>
<dbReference type="OrthoDB" id="8049355at2759"/>
<evidence type="ECO:0000313" key="3">
    <source>
        <dbReference type="WBParaSite" id="TTAC_0000290501-mRNA-1"/>
    </source>
</evidence>
<evidence type="ECO:0000313" key="1">
    <source>
        <dbReference type="EMBL" id="VDM21443.1"/>
    </source>
</evidence>
<organism evidence="3">
    <name type="scientific">Hydatigena taeniaeformis</name>
    <name type="common">Feline tapeworm</name>
    <name type="synonym">Taenia taeniaeformis</name>
    <dbReference type="NCBI Taxonomy" id="6205"/>
    <lineage>
        <taxon>Eukaryota</taxon>
        <taxon>Metazoa</taxon>
        <taxon>Spiralia</taxon>
        <taxon>Lophotrochozoa</taxon>
        <taxon>Platyhelminthes</taxon>
        <taxon>Cestoda</taxon>
        <taxon>Eucestoda</taxon>
        <taxon>Cyclophyllidea</taxon>
        <taxon>Taeniidae</taxon>
        <taxon>Hydatigera</taxon>
    </lineage>
</organism>
<proteinExistence type="predicted"/>
<protein>
    <submittedName>
        <fullName evidence="3">Ig-like domain-containing protein</fullName>
    </submittedName>
</protein>
<dbReference type="Gene3D" id="2.60.40.10">
    <property type="entry name" value="Immunoglobulins"/>
    <property type="match status" value="1"/>
</dbReference>